<dbReference type="EMBL" id="UGMX01000002">
    <property type="protein sequence ID" value="STW03952.1"/>
    <property type="molecule type" value="Genomic_DNA"/>
</dbReference>
<dbReference type="AlphaFoldDB" id="A0A7H4NUT7"/>
<gene>
    <name evidence="1" type="ORF">NCTC9149_00278</name>
</gene>
<name>A0A7H4NUT7_9ENTR</name>
<evidence type="ECO:0000313" key="2">
    <source>
        <dbReference type="Proteomes" id="UP000254571"/>
    </source>
</evidence>
<dbReference type="Proteomes" id="UP000254571">
    <property type="component" value="Unassembled WGS sequence"/>
</dbReference>
<organism evidence="1 2">
    <name type="scientific">Klebsiella grimontii</name>
    <dbReference type="NCBI Taxonomy" id="2058152"/>
    <lineage>
        <taxon>Bacteria</taxon>
        <taxon>Pseudomonadati</taxon>
        <taxon>Pseudomonadota</taxon>
        <taxon>Gammaproteobacteria</taxon>
        <taxon>Enterobacterales</taxon>
        <taxon>Enterobacteriaceae</taxon>
        <taxon>Klebsiella/Raoultella group</taxon>
        <taxon>Klebsiella</taxon>
    </lineage>
</organism>
<sequence length="99" mass="10591">MGVKRSVCGKQGFRRGIANQQAAALNIGGQLRQAVQLIRAEQFPADLYAVGAGTGDKGQYGGLPAQRFNMVIPVRGGHDNNLSGHSNTPDDNLMRCLLR</sequence>
<reference evidence="1 2" key="1">
    <citation type="submission" date="2018-06" db="EMBL/GenBank/DDBJ databases">
        <authorList>
            <consortium name="Pathogen Informatics"/>
            <person name="Doyle S."/>
        </authorList>
    </citation>
    <scope>NUCLEOTIDE SEQUENCE [LARGE SCALE GENOMIC DNA]</scope>
    <source>
        <strain evidence="1 2">NCTC9149</strain>
    </source>
</reference>
<protein>
    <submittedName>
        <fullName evidence="1">Uncharacterized protein</fullName>
    </submittedName>
</protein>
<evidence type="ECO:0000313" key="1">
    <source>
        <dbReference type="EMBL" id="STW03952.1"/>
    </source>
</evidence>
<accession>A0A7H4NUT7</accession>
<comment type="caution">
    <text evidence="1">The sequence shown here is derived from an EMBL/GenBank/DDBJ whole genome shotgun (WGS) entry which is preliminary data.</text>
</comment>
<proteinExistence type="predicted"/>